<dbReference type="EMBL" id="JABFCR010000023">
    <property type="protein sequence ID" value="NNU33891.1"/>
    <property type="molecule type" value="Genomic_DNA"/>
</dbReference>
<evidence type="ECO:0000313" key="2">
    <source>
        <dbReference type="EMBL" id="NNU33891.1"/>
    </source>
</evidence>
<sequence>MRYRTLALTLILCFALQLSKAAQPVKITRLITVRDGLPQSYVSGIYQTLTVFYGWQP</sequence>
<keyword evidence="1" id="KW-0732">Signal</keyword>
<dbReference type="Proteomes" id="UP000566071">
    <property type="component" value="Unassembled WGS sequence"/>
</dbReference>
<feature type="chain" id="PRO_5045224931" evidence="1">
    <location>
        <begin position="22"/>
        <end position="57"/>
    </location>
</feature>
<feature type="signal peptide" evidence="1">
    <location>
        <begin position="1"/>
        <end position="21"/>
    </location>
</feature>
<evidence type="ECO:0000313" key="3">
    <source>
        <dbReference type="Proteomes" id="UP000566071"/>
    </source>
</evidence>
<evidence type="ECO:0000256" key="1">
    <source>
        <dbReference type="SAM" id="SignalP"/>
    </source>
</evidence>
<reference evidence="2 3" key="1">
    <citation type="submission" date="2020-05" db="EMBL/GenBank/DDBJ databases">
        <authorList>
            <person name="Khan S.A."/>
            <person name="Jeon C.O."/>
            <person name="Chun B.H."/>
        </authorList>
    </citation>
    <scope>NUCLEOTIDE SEQUENCE [LARGE SCALE GENOMIC DNA]</scope>
    <source>
        <strain evidence="2 3">S1162</strain>
    </source>
</reference>
<gene>
    <name evidence="2" type="ORF">HK413_06565</name>
</gene>
<organism evidence="2 3">
    <name type="scientific">Mucilaginibacter humi</name>
    <dbReference type="NCBI Taxonomy" id="2732510"/>
    <lineage>
        <taxon>Bacteria</taxon>
        <taxon>Pseudomonadati</taxon>
        <taxon>Bacteroidota</taxon>
        <taxon>Sphingobacteriia</taxon>
        <taxon>Sphingobacteriales</taxon>
        <taxon>Sphingobacteriaceae</taxon>
        <taxon>Mucilaginibacter</taxon>
    </lineage>
</organism>
<keyword evidence="3" id="KW-1185">Reference proteome</keyword>
<name>A0ABX1W2L0_9SPHI</name>
<proteinExistence type="predicted"/>
<protein>
    <submittedName>
        <fullName evidence="2">Uncharacterized protein</fullName>
    </submittedName>
</protein>
<comment type="caution">
    <text evidence="2">The sequence shown here is derived from an EMBL/GenBank/DDBJ whole genome shotgun (WGS) entry which is preliminary data.</text>
</comment>
<accession>A0ABX1W2L0</accession>